<dbReference type="EMBL" id="CP010427">
    <property type="protein sequence ID" value="AJC49097.1"/>
    <property type="molecule type" value="Genomic_DNA"/>
</dbReference>
<dbReference type="AlphaFoldDB" id="A0A0A8E6B2"/>
<dbReference type="InterPro" id="IPR021710">
    <property type="entry name" value="DUF3293"/>
</dbReference>
<evidence type="ECO:0000313" key="1">
    <source>
        <dbReference type="EMBL" id="AJC49097.1"/>
    </source>
</evidence>
<keyword evidence="2" id="KW-1185">Reference proteome</keyword>
<sequence>MNNSSSMPDWYFTTKFELPIIPEYYPSKFAIITAFNPMNQELSLKENTLRNKVLENELKQNFNWIYQINGFDCTGHGHKENGFMFEITSIDDACDLGLKFSQDAIYYVKNLKIYVVKCAIDQRKAIEVGDFLSRIV</sequence>
<gene>
    <name evidence="1" type="ORF">SD28_05340</name>
</gene>
<dbReference type="HOGENOM" id="CLU_150686_1_0_6"/>
<name>A0A0A8E6B2_9GAMM</name>
<reference evidence="1 2" key="1">
    <citation type="submission" date="2014-12" db="EMBL/GenBank/DDBJ databases">
        <title>Complete genome sequence of Francisella guanzhouensis strain 08HL01032 isolated from air-conditioning system in China.</title>
        <authorList>
            <person name="Svensson D."/>
            <person name="Ohrman C."/>
            <person name="Backman S."/>
            <person name="Karlsson E."/>
            <person name="Nilsson E."/>
            <person name="Bystrom M."/>
            <person name="Larkeryd A."/>
            <person name="Stenberg P."/>
            <person name="Scholtz H.C."/>
            <person name="Forsman M."/>
            <person name="Sjodin A."/>
        </authorList>
    </citation>
    <scope>NUCLEOTIDE SEQUENCE [LARGE SCALE GENOMIC DNA]</scope>
    <source>
        <strain evidence="1 2">08HL01032</strain>
    </source>
</reference>
<dbReference type="STRING" id="594679.SD28_05340"/>
<accession>A0A0A8E6B2</accession>
<dbReference type="OrthoDB" id="5604578at2"/>
<evidence type="ECO:0000313" key="2">
    <source>
        <dbReference type="Proteomes" id="UP000031104"/>
    </source>
</evidence>
<dbReference type="RefSeq" id="WP_039124845.1">
    <property type="nucleotide sequence ID" value="NZ_CP010427.1"/>
</dbReference>
<proteinExistence type="predicted"/>
<organism evidence="1 2">
    <name type="scientific">Allofrancisella guangzhouensis</name>
    <dbReference type="NCBI Taxonomy" id="594679"/>
    <lineage>
        <taxon>Bacteria</taxon>
        <taxon>Pseudomonadati</taxon>
        <taxon>Pseudomonadota</taxon>
        <taxon>Gammaproteobacteria</taxon>
        <taxon>Thiotrichales</taxon>
        <taxon>Francisellaceae</taxon>
        <taxon>Allofrancisella</taxon>
    </lineage>
</organism>
<evidence type="ECO:0008006" key="3">
    <source>
        <dbReference type="Google" id="ProtNLM"/>
    </source>
</evidence>
<dbReference type="Pfam" id="PF11697">
    <property type="entry name" value="DUF3293"/>
    <property type="match status" value="1"/>
</dbReference>
<dbReference type="Proteomes" id="UP000031104">
    <property type="component" value="Chromosome"/>
</dbReference>
<dbReference type="KEGG" id="fgu:SD28_05340"/>
<protein>
    <recommendedName>
        <fullName evidence="3">DUF3293 domain-containing protein</fullName>
    </recommendedName>
</protein>